<reference evidence="4 5" key="1">
    <citation type="journal article" date="2010" name="Int. J. Syst. Evol. Microbiol.">
        <title>Sphingopyxis bauzanensis sp. nov., a psychrophilic bacterium isolated from soil.</title>
        <authorList>
            <person name="Zhang D.C."/>
            <person name="Liu H.C."/>
            <person name="Xin Y.H."/>
            <person name="Zhou Y.G."/>
            <person name="Schinner F."/>
            <person name="Margesin R."/>
        </authorList>
    </citation>
    <scope>NUCLEOTIDE SEQUENCE [LARGE SCALE GENOMIC DNA]</scope>
    <source>
        <strain evidence="4 5">DSM 22271</strain>
    </source>
</reference>
<dbReference type="Pfam" id="PF00486">
    <property type="entry name" value="Trans_reg_C"/>
    <property type="match status" value="1"/>
</dbReference>
<organism evidence="4 5">
    <name type="scientific">Sphingopyxis bauzanensis</name>
    <dbReference type="NCBI Taxonomy" id="651663"/>
    <lineage>
        <taxon>Bacteria</taxon>
        <taxon>Pseudomonadati</taxon>
        <taxon>Pseudomonadota</taxon>
        <taxon>Alphaproteobacteria</taxon>
        <taxon>Sphingomonadales</taxon>
        <taxon>Sphingomonadaceae</taxon>
        <taxon>Sphingopyxis</taxon>
    </lineage>
</organism>
<dbReference type="CDD" id="cd00383">
    <property type="entry name" value="trans_reg_C"/>
    <property type="match status" value="1"/>
</dbReference>
<evidence type="ECO:0000313" key="5">
    <source>
        <dbReference type="Proteomes" id="UP000197361"/>
    </source>
</evidence>
<dbReference type="SUPFAM" id="SSF48452">
    <property type="entry name" value="TPR-like"/>
    <property type="match status" value="1"/>
</dbReference>
<keyword evidence="1 2" id="KW-0238">DNA-binding</keyword>
<dbReference type="SMART" id="SM00862">
    <property type="entry name" value="Trans_reg_C"/>
    <property type="match status" value="1"/>
</dbReference>
<dbReference type="GO" id="GO:0000160">
    <property type="term" value="P:phosphorelay signal transduction system"/>
    <property type="evidence" value="ECO:0007669"/>
    <property type="project" value="InterPro"/>
</dbReference>
<evidence type="ECO:0000313" key="4">
    <source>
        <dbReference type="EMBL" id="OWQ95963.1"/>
    </source>
</evidence>
<proteinExistence type="predicted"/>
<keyword evidence="5" id="KW-1185">Reference proteome</keyword>
<protein>
    <submittedName>
        <fullName evidence="4">Transcriptional regulator</fullName>
    </submittedName>
</protein>
<evidence type="ECO:0000256" key="1">
    <source>
        <dbReference type="ARBA" id="ARBA00023125"/>
    </source>
</evidence>
<comment type="caution">
    <text evidence="4">The sequence shown here is derived from an EMBL/GenBank/DDBJ whole genome shotgun (WGS) entry which is preliminary data.</text>
</comment>
<dbReference type="Gene3D" id="1.25.40.10">
    <property type="entry name" value="Tetratricopeptide repeat domain"/>
    <property type="match status" value="1"/>
</dbReference>
<dbReference type="Gene3D" id="1.10.10.10">
    <property type="entry name" value="Winged helix-like DNA-binding domain superfamily/Winged helix DNA-binding domain"/>
    <property type="match status" value="1"/>
</dbReference>
<sequence>MLYRFGPFELDPGRFELRERGDAVAAEPQVLSLLLFLVANRHRLVTRDDVVEAVWHGRIVSDSAISSRVKSVRRLIGDDGNAQRLIRTVHGRGFRFVAKVEELPSPCIPAAALPQPPVTEPERPSIAILPLLALGDLGSLAIAAEALPHEIIRELARLRWLFVIARASAFRVGRLALDVRQIGQILGVRYVLSGTIETSGRQLTVAVELSDTHDSGVIWAEHFSADVGAIHELHANIVACVVAALEVRIPVHEANRARLVSCEALDAWSAYHLGLQRMFRFTAGDNAAAAALFTRAIANAPGFARGYAGLSFTRFQDAFLNYADRATATAAARDTAEKAVALDPLDPFANLAMGRAYWLSGDLEGSLAWLDRSSALSPNYAQATYARAWAETLLSRSDDGLRHADQALALSPVDPMRYAMLATRSLSHLVRGEDVLAVVWAERAAREPGAHALIAVIAAACQAGIGDTGRAKVWIDIARRRHPALTRDAFFQSFPFSEPVFRSRMQVLLDRSGLR</sequence>
<accession>A0A246JSR1</accession>
<dbReference type="EMBL" id="NISK01000003">
    <property type="protein sequence ID" value="OWQ95963.1"/>
    <property type="molecule type" value="Genomic_DNA"/>
</dbReference>
<dbReference type="InterPro" id="IPR011990">
    <property type="entry name" value="TPR-like_helical_dom_sf"/>
</dbReference>
<dbReference type="InterPro" id="IPR016032">
    <property type="entry name" value="Sig_transdc_resp-reg_C-effctor"/>
</dbReference>
<feature type="DNA-binding region" description="OmpR/PhoB-type" evidence="2">
    <location>
        <begin position="1"/>
        <end position="98"/>
    </location>
</feature>
<dbReference type="InterPro" id="IPR036388">
    <property type="entry name" value="WH-like_DNA-bd_sf"/>
</dbReference>
<evidence type="ECO:0000256" key="2">
    <source>
        <dbReference type="PROSITE-ProRule" id="PRU01091"/>
    </source>
</evidence>
<dbReference type="SUPFAM" id="SSF46894">
    <property type="entry name" value="C-terminal effector domain of the bipartite response regulators"/>
    <property type="match status" value="1"/>
</dbReference>
<dbReference type="GO" id="GO:0003677">
    <property type="term" value="F:DNA binding"/>
    <property type="evidence" value="ECO:0007669"/>
    <property type="project" value="UniProtKB-UniRule"/>
</dbReference>
<evidence type="ECO:0000259" key="3">
    <source>
        <dbReference type="PROSITE" id="PS51755"/>
    </source>
</evidence>
<dbReference type="PROSITE" id="PS51755">
    <property type="entry name" value="OMPR_PHOB"/>
    <property type="match status" value="1"/>
</dbReference>
<dbReference type="InterPro" id="IPR001867">
    <property type="entry name" value="OmpR/PhoB-type_DNA-bd"/>
</dbReference>
<dbReference type="OrthoDB" id="105971at2"/>
<gene>
    <name evidence="4" type="ORF">CDQ92_14540</name>
</gene>
<dbReference type="AlphaFoldDB" id="A0A246JSR1"/>
<dbReference type="GO" id="GO:0006355">
    <property type="term" value="P:regulation of DNA-templated transcription"/>
    <property type="evidence" value="ECO:0007669"/>
    <property type="project" value="InterPro"/>
</dbReference>
<dbReference type="Proteomes" id="UP000197361">
    <property type="component" value="Unassembled WGS sequence"/>
</dbReference>
<feature type="domain" description="OmpR/PhoB-type" evidence="3">
    <location>
        <begin position="1"/>
        <end position="98"/>
    </location>
</feature>
<name>A0A246JSR1_9SPHN</name>
<dbReference type="RefSeq" id="WP_088442057.1">
    <property type="nucleotide sequence ID" value="NZ_BMMC01000007.1"/>
</dbReference>